<dbReference type="InterPro" id="IPR007729">
    <property type="entry name" value="DGOK"/>
</dbReference>
<proteinExistence type="predicted"/>
<gene>
    <name evidence="1" type="ORF">JF535_08955</name>
</gene>
<dbReference type="EMBL" id="JAEKJR010000002">
    <property type="protein sequence ID" value="MBN8430977.1"/>
    <property type="molecule type" value="Genomic_DNA"/>
</dbReference>
<comment type="caution">
    <text evidence="1">The sequence shown here is derived from an EMBL/GenBank/DDBJ whole genome shotgun (WGS) entry which is preliminary data.</text>
</comment>
<reference evidence="1 2" key="1">
    <citation type="submission" date="2020-12" db="EMBL/GenBank/DDBJ databases">
        <title>Oil enriched cultivation method for isolating marine PHA-producing bacteria.</title>
        <authorList>
            <person name="Zheng W."/>
            <person name="Yu S."/>
            <person name="Huang Y."/>
        </authorList>
    </citation>
    <scope>NUCLEOTIDE SEQUENCE [LARGE SCALE GENOMIC DNA]</scope>
    <source>
        <strain evidence="1 2">SN0-2</strain>
    </source>
</reference>
<dbReference type="Gene3D" id="3.30.420.300">
    <property type="entry name" value="2-keto-3-deoxy-galactonokinase, substrate binding domain"/>
    <property type="match status" value="1"/>
</dbReference>
<dbReference type="Gene3D" id="3.30.420.310">
    <property type="entry name" value="2-keto-3-deoxy-galactonokinase, C-terminal domain"/>
    <property type="match status" value="1"/>
</dbReference>
<dbReference type="InterPro" id="IPR042257">
    <property type="entry name" value="DGOK_C"/>
</dbReference>
<evidence type="ECO:0000313" key="2">
    <source>
        <dbReference type="Proteomes" id="UP000664293"/>
    </source>
</evidence>
<accession>A0ABS3E6R4</accession>
<evidence type="ECO:0000313" key="1">
    <source>
        <dbReference type="EMBL" id="MBN8430977.1"/>
    </source>
</evidence>
<dbReference type="Pfam" id="PF05035">
    <property type="entry name" value="DGOK"/>
    <property type="match status" value="1"/>
</dbReference>
<dbReference type="RefSeq" id="WP_207001341.1">
    <property type="nucleotide sequence ID" value="NZ_JAEKJR010000002.1"/>
</dbReference>
<sequence>MSEVLVCDWGTSSFRLMKIGLEGELLSQVSTDRGIKNLKRADMEPYLKAQMSAIGGANYPVVLCGMVGSGIGWHEVPYVDCPASKASLAAALVRIPDTDLQAWCVPGVKRITRSGTADVMRGEETQIIGWLTQASSQEQAKATLCLPGTHSKWVHIEGGEICAFSTAFTGELYALLTAHSVLVQGAQGYSAEAFTAGLAASAEEPGLILQLFNARSRTVLGLQSGAASASYLSGLLIGSEVVAMARKLGQGECVHLVCGDNLAAPYGEALQYFGIEYRHYSGSTYSALGLSAIAREANVL</sequence>
<keyword evidence="2" id="KW-1185">Reference proteome</keyword>
<organism evidence="1 2">
    <name type="scientific">Microbulbifer salipaludis</name>
    <dbReference type="NCBI Taxonomy" id="187980"/>
    <lineage>
        <taxon>Bacteria</taxon>
        <taxon>Pseudomonadati</taxon>
        <taxon>Pseudomonadota</taxon>
        <taxon>Gammaproteobacteria</taxon>
        <taxon>Cellvibrionales</taxon>
        <taxon>Microbulbiferaceae</taxon>
        <taxon>Microbulbifer</taxon>
    </lineage>
</organism>
<name>A0ABS3E6R4_9GAMM</name>
<dbReference type="Proteomes" id="UP000664293">
    <property type="component" value="Unassembled WGS sequence"/>
</dbReference>
<protein>
    <submittedName>
        <fullName evidence="1">2-dehydro-3-deoxygalactonokinase</fullName>
    </submittedName>
</protein>
<dbReference type="InterPro" id="IPR042258">
    <property type="entry name" value="DGOK_N"/>
</dbReference>